<dbReference type="PANTHER" id="PTHR36482:SF6">
    <property type="entry name" value="JASMONATE-INDUCED PROTEIN HOMOLOG"/>
    <property type="match status" value="1"/>
</dbReference>
<proteinExistence type="predicted"/>
<dbReference type="PANTHER" id="PTHR36482">
    <property type="entry name" value="OSJNBA0024J22.15 PROTEIN"/>
    <property type="match status" value="1"/>
</dbReference>
<dbReference type="eggNOG" id="ENOG502ST72">
    <property type="taxonomic scope" value="Eukaryota"/>
</dbReference>
<name>A0A0D9XUE6_9ORYZ</name>
<dbReference type="HOGENOM" id="CLU_1322767_0_0_1"/>
<dbReference type="AlphaFoldDB" id="A0A0D9XUE6"/>
<dbReference type="Proteomes" id="UP000032180">
    <property type="component" value="Chromosome 11"/>
</dbReference>
<evidence type="ECO:0000313" key="1">
    <source>
        <dbReference type="EnsemblPlants" id="LPERR11G16820.1"/>
    </source>
</evidence>
<protein>
    <submittedName>
        <fullName evidence="1">Uncharacterized protein</fullName>
    </submittedName>
</protein>
<sequence length="201" mass="21934">MASIEELSLEEKARLDEVVKRSQPSLQSEEVFNQCLAIIAEKECIDTAEEPKVSGTPIMLSGDLITYTNSGPLTVATEHRYAGSVVMDYPDPLGNTYGNFALGGSSDTSIQAAVVYGGKNSYNIDCLWLLAFGAKGDQVHAYVVCGPIDRFSPVAWDKTKEKIEISGDWGYYNDKDTGTSIYASIQNYGNGRYYVSASFYG</sequence>
<reference evidence="2" key="2">
    <citation type="submission" date="2013-12" db="EMBL/GenBank/DDBJ databases">
        <authorList>
            <person name="Yu Y."/>
            <person name="Lee S."/>
            <person name="de Baynast K."/>
            <person name="Wissotski M."/>
            <person name="Liu L."/>
            <person name="Talag J."/>
            <person name="Goicoechea J."/>
            <person name="Angelova A."/>
            <person name="Jetty R."/>
            <person name="Kudrna D."/>
            <person name="Golser W."/>
            <person name="Rivera L."/>
            <person name="Zhang J."/>
            <person name="Wing R."/>
        </authorList>
    </citation>
    <scope>NUCLEOTIDE SEQUENCE</scope>
</reference>
<organism evidence="1 2">
    <name type="scientific">Leersia perrieri</name>
    <dbReference type="NCBI Taxonomy" id="77586"/>
    <lineage>
        <taxon>Eukaryota</taxon>
        <taxon>Viridiplantae</taxon>
        <taxon>Streptophyta</taxon>
        <taxon>Embryophyta</taxon>
        <taxon>Tracheophyta</taxon>
        <taxon>Spermatophyta</taxon>
        <taxon>Magnoliopsida</taxon>
        <taxon>Liliopsida</taxon>
        <taxon>Poales</taxon>
        <taxon>Poaceae</taxon>
        <taxon>BOP clade</taxon>
        <taxon>Oryzoideae</taxon>
        <taxon>Oryzeae</taxon>
        <taxon>Oryzinae</taxon>
        <taxon>Leersia</taxon>
    </lineage>
</organism>
<reference evidence="1" key="3">
    <citation type="submission" date="2015-04" db="UniProtKB">
        <authorList>
            <consortium name="EnsemblPlants"/>
        </authorList>
    </citation>
    <scope>IDENTIFICATION</scope>
</reference>
<dbReference type="EnsemblPlants" id="LPERR11G16820.1">
    <property type="protein sequence ID" value="LPERR11G16820.1"/>
    <property type="gene ID" value="LPERR11G16820"/>
</dbReference>
<dbReference type="Gramene" id="LPERR11G16820.1">
    <property type="protein sequence ID" value="LPERR11G16820.1"/>
    <property type="gene ID" value="LPERR11G16820"/>
</dbReference>
<keyword evidence="2" id="KW-1185">Reference proteome</keyword>
<accession>A0A0D9XUE6</accession>
<reference evidence="1 2" key="1">
    <citation type="submission" date="2012-08" db="EMBL/GenBank/DDBJ databases">
        <title>Oryza genome evolution.</title>
        <authorList>
            <person name="Wing R.A."/>
        </authorList>
    </citation>
    <scope>NUCLEOTIDE SEQUENCE</scope>
</reference>
<dbReference type="InterPro" id="IPR053085">
    <property type="entry name" value="Jasmonate-induced_protein"/>
</dbReference>
<evidence type="ECO:0000313" key="2">
    <source>
        <dbReference type="Proteomes" id="UP000032180"/>
    </source>
</evidence>